<feature type="coiled-coil region" evidence="1">
    <location>
        <begin position="100"/>
        <end position="134"/>
    </location>
</feature>
<accession>A0A3S1CXK4</accession>
<dbReference type="InterPro" id="IPR051082">
    <property type="entry name" value="Pentapeptide-BTB/POZ_domain"/>
</dbReference>
<dbReference type="Proteomes" id="UP000276103">
    <property type="component" value="Unassembled WGS sequence"/>
</dbReference>
<gene>
    <name evidence="3" type="ORF">DSM107003_04940</name>
</gene>
<dbReference type="SUPFAM" id="SSF141571">
    <property type="entry name" value="Pentapeptide repeat-like"/>
    <property type="match status" value="1"/>
</dbReference>
<dbReference type="EMBL" id="RSCM01000001">
    <property type="protein sequence ID" value="RUS99910.1"/>
    <property type="molecule type" value="Genomic_DNA"/>
</dbReference>
<comment type="caution">
    <text evidence="3">The sequence shown here is derived from an EMBL/GenBank/DDBJ whole genome shotgun (WGS) entry which is preliminary data.</text>
</comment>
<dbReference type="Pfam" id="PF00805">
    <property type="entry name" value="Pentapeptide"/>
    <property type="match status" value="2"/>
</dbReference>
<dbReference type="AlphaFoldDB" id="A0A3S1CXK4"/>
<keyword evidence="2" id="KW-0472">Membrane</keyword>
<evidence type="ECO:0000256" key="1">
    <source>
        <dbReference type="SAM" id="Coils"/>
    </source>
</evidence>
<feature type="transmembrane region" description="Helical" evidence="2">
    <location>
        <begin position="35"/>
        <end position="60"/>
    </location>
</feature>
<reference evidence="3 4" key="1">
    <citation type="journal article" date="2019" name="Genome Biol. Evol.">
        <title>Day and night: Metabolic profiles and evolutionary relationships of six axenic non-marine cyanobacteria.</title>
        <authorList>
            <person name="Will S.E."/>
            <person name="Henke P."/>
            <person name="Boedeker C."/>
            <person name="Huang S."/>
            <person name="Brinkmann H."/>
            <person name="Rohde M."/>
            <person name="Jarek M."/>
            <person name="Friedl T."/>
            <person name="Seufert S."/>
            <person name="Schumacher M."/>
            <person name="Overmann J."/>
            <person name="Neumann-Schaal M."/>
            <person name="Petersen J."/>
        </authorList>
    </citation>
    <scope>NUCLEOTIDE SEQUENCE [LARGE SCALE GENOMIC DNA]</scope>
    <source>
        <strain evidence="3 4">SAG 1403-4b</strain>
    </source>
</reference>
<evidence type="ECO:0008006" key="5">
    <source>
        <dbReference type="Google" id="ProtNLM"/>
    </source>
</evidence>
<dbReference type="RefSeq" id="WP_127052064.1">
    <property type="nucleotide sequence ID" value="NZ_RSCM01000001.1"/>
</dbReference>
<dbReference type="OrthoDB" id="528527at2"/>
<sequence>MIAFPVGDWERGIVYLGNKINTMSNDNNIDTLGNWLLAIGVIFILFVGGIFLGILNIECWTLKEKYEYGTKALTAIGTVFGGIAVFINAFFAAKRAYAMEETAKAANESAKAANKNAEAANKNAEAANEKQITERFAKAIEQLASEKIEVRLGAIYTLERIAKDSEKDQWTIMEVLTAFVRENAPIKKEEKSQKKKPLIDEFLNTQNKKEIEELPKLQLDIQECLTVIGRREHPDPENKRLDLSNVNISKANLKKAKLEKANFEGAKLEEVNLILAKLKGTIFIGASLQKAYLEQADLKGAFLSKANLEGATMPDGSIHD</sequence>
<dbReference type="InterPro" id="IPR001646">
    <property type="entry name" value="5peptide_repeat"/>
</dbReference>
<keyword evidence="2" id="KW-1133">Transmembrane helix</keyword>
<dbReference type="PANTHER" id="PTHR14136">
    <property type="entry name" value="BTB_POZ DOMAIN-CONTAINING PROTEIN KCTD9"/>
    <property type="match status" value="1"/>
</dbReference>
<evidence type="ECO:0000256" key="2">
    <source>
        <dbReference type="SAM" id="Phobius"/>
    </source>
</evidence>
<name>A0A3S1CXK4_ANAVA</name>
<dbReference type="Gene3D" id="2.160.20.80">
    <property type="entry name" value="E3 ubiquitin-protein ligase SopA"/>
    <property type="match status" value="1"/>
</dbReference>
<proteinExistence type="predicted"/>
<keyword evidence="4" id="KW-1185">Reference proteome</keyword>
<feature type="transmembrane region" description="Helical" evidence="2">
    <location>
        <begin position="72"/>
        <end position="93"/>
    </location>
</feature>
<protein>
    <recommendedName>
        <fullName evidence="5">Pentapeptide repeat-containing protein</fullName>
    </recommendedName>
</protein>
<dbReference type="PANTHER" id="PTHR14136:SF17">
    <property type="entry name" value="BTB_POZ DOMAIN-CONTAINING PROTEIN KCTD9"/>
    <property type="match status" value="1"/>
</dbReference>
<evidence type="ECO:0000313" key="3">
    <source>
        <dbReference type="EMBL" id="RUS99910.1"/>
    </source>
</evidence>
<keyword evidence="2" id="KW-0812">Transmembrane</keyword>
<evidence type="ECO:0000313" key="4">
    <source>
        <dbReference type="Proteomes" id="UP000276103"/>
    </source>
</evidence>
<keyword evidence="1" id="KW-0175">Coiled coil</keyword>
<organism evidence="3 4">
    <name type="scientific">Trichormus variabilis SAG 1403-4b</name>
    <dbReference type="NCBI Taxonomy" id="447716"/>
    <lineage>
        <taxon>Bacteria</taxon>
        <taxon>Bacillati</taxon>
        <taxon>Cyanobacteriota</taxon>
        <taxon>Cyanophyceae</taxon>
        <taxon>Nostocales</taxon>
        <taxon>Nostocaceae</taxon>
        <taxon>Trichormus</taxon>
    </lineage>
</organism>